<dbReference type="InterPro" id="IPR036637">
    <property type="entry name" value="Phosphohistidine_dom_sf"/>
</dbReference>
<dbReference type="InterPro" id="IPR008279">
    <property type="entry name" value="PEP-util_enz_mobile_dom"/>
</dbReference>
<dbReference type="PANTHER" id="PTHR43615:SF1">
    <property type="entry name" value="PPDK_N DOMAIN-CONTAINING PROTEIN"/>
    <property type="match status" value="1"/>
</dbReference>
<dbReference type="STRING" id="299467.A0A443SJL3"/>
<evidence type="ECO:0000313" key="2">
    <source>
        <dbReference type="EMBL" id="RWS27711.1"/>
    </source>
</evidence>
<dbReference type="VEuPathDB" id="VectorBase:LDEU004328"/>
<organism evidence="2 3">
    <name type="scientific">Leptotrombidium deliense</name>
    <dbReference type="NCBI Taxonomy" id="299467"/>
    <lineage>
        <taxon>Eukaryota</taxon>
        <taxon>Metazoa</taxon>
        <taxon>Ecdysozoa</taxon>
        <taxon>Arthropoda</taxon>
        <taxon>Chelicerata</taxon>
        <taxon>Arachnida</taxon>
        <taxon>Acari</taxon>
        <taxon>Acariformes</taxon>
        <taxon>Trombidiformes</taxon>
        <taxon>Prostigmata</taxon>
        <taxon>Anystina</taxon>
        <taxon>Parasitengona</taxon>
        <taxon>Trombiculoidea</taxon>
        <taxon>Trombiculidae</taxon>
        <taxon>Leptotrombidium</taxon>
    </lineage>
</organism>
<dbReference type="Gene3D" id="3.50.30.10">
    <property type="entry name" value="Phosphohistidine domain"/>
    <property type="match status" value="1"/>
</dbReference>
<comment type="caution">
    <text evidence="2">The sequence shown here is derived from an EMBL/GenBank/DDBJ whole genome shotgun (WGS) entry which is preliminary data.</text>
</comment>
<dbReference type="AlphaFoldDB" id="A0A443SJL3"/>
<reference evidence="2 3" key="1">
    <citation type="journal article" date="2018" name="Gigascience">
        <title>Genomes of trombidid mites reveal novel predicted allergens and laterally-transferred genes associated with secondary metabolism.</title>
        <authorList>
            <person name="Dong X."/>
            <person name="Chaisiri K."/>
            <person name="Xia D."/>
            <person name="Armstrong S.D."/>
            <person name="Fang Y."/>
            <person name="Donnelly M.J."/>
            <person name="Kadowaki T."/>
            <person name="McGarry J.W."/>
            <person name="Darby A.C."/>
            <person name="Makepeace B.L."/>
        </authorList>
    </citation>
    <scope>NUCLEOTIDE SEQUENCE [LARGE SCALE GENOMIC DNA]</scope>
    <source>
        <strain evidence="2">UoL-UT</strain>
    </source>
</reference>
<evidence type="ECO:0000313" key="3">
    <source>
        <dbReference type="Proteomes" id="UP000288716"/>
    </source>
</evidence>
<proteinExistence type="predicted"/>
<keyword evidence="3" id="KW-1185">Reference proteome</keyword>
<sequence>MFYSENKFKPSLLKGSLTVHGTSVTPLVTKGTAFVAPTLEDAKNIKNGDILITYSTDIGWSPYFPMLSAVVTEMGGLVSHGAVIAREFGLPCLVGVNDACQLFRTGDCVLVDGEKGTLSRIDEETSNGCSQ</sequence>
<name>A0A443SJL3_9ACAR</name>
<accession>A0A443SJL3</accession>
<dbReference type="InterPro" id="IPR051549">
    <property type="entry name" value="PEP_Utilizing_Enz"/>
</dbReference>
<dbReference type="SUPFAM" id="SSF52009">
    <property type="entry name" value="Phosphohistidine domain"/>
    <property type="match status" value="1"/>
</dbReference>
<keyword evidence="2" id="KW-0670">Pyruvate</keyword>
<protein>
    <submittedName>
        <fullName evidence="2">Putative phosphoenolpyruvate synthase-like protein</fullName>
    </submittedName>
</protein>
<dbReference type="Pfam" id="PF00391">
    <property type="entry name" value="PEP-utilizers"/>
    <property type="match status" value="1"/>
</dbReference>
<dbReference type="GO" id="GO:0016772">
    <property type="term" value="F:transferase activity, transferring phosphorus-containing groups"/>
    <property type="evidence" value="ECO:0007669"/>
    <property type="project" value="InterPro"/>
</dbReference>
<dbReference type="PANTHER" id="PTHR43615">
    <property type="entry name" value="PHOSPHOENOLPYRUVATE SYNTHASE-RELATED"/>
    <property type="match status" value="1"/>
</dbReference>
<feature type="domain" description="PEP-utilising enzyme mobile" evidence="1">
    <location>
        <begin position="45"/>
        <end position="116"/>
    </location>
</feature>
<dbReference type="OrthoDB" id="6123450at2759"/>
<gene>
    <name evidence="2" type="ORF">B4U80_05984</name>
</gene>
<dbReference type="Proteomes" id="UP000288716">
    <property type="component" value="Unassembled WGS sequence"/>
</dbReference>
<evidence type="ECO:0000259" key="1">
    <source>
        <dbReference type="Pfam" id="PF00391"/>
    </source>
</evidence>
<dbReference type="EMBL" id="NCKV01001826">
    <property type="protein sequence ID" value="RWS27711.1"/>
    <property type="molecule type" value="Genomic_DNA"/>
</dbReference>